<evidence type="ECO:0000256" key="1">
    <source>
        <dbReference type="SAM" id="MobiDB-lite"/>
    </source>
</evidence>
<dbReference type="RefSeq" id="WP_354087726.1">
    <property type="nucleotide sequence ID" value="NZ_JBEPTF010000001.1"/>
</dbReference>
<proteinExistence type="predicted"/>
<dbReference type="Proteomes" id="UP001549313">
    <property type="component" value="Unassembled WGS sequence"/>
</dbReference>
<keyword evidence="2" id="KW-0689">Ribosomal protein</keyword>
<feature type="compositionally biased region" description="Polar residues" evidence="1">
    <location>
        <begin position="157"/>
        <end position="166"/>
    </location>
</feature>
<sequence>MRRQVDQYRTRTAAEAARRAANAETAALNSLVQRRDDATNEVERLGREATAHGNALQAGLSDDWARLELLNADHRRKVVERDELTMQIPQRSEAAAYAEQQAQAAEQAAQDSLARPRTPQDEAARRATEQRLIQEAEDRRLAAQRQRDAEVAPPAATSDTPPRNRP</sequence>
<reference evidence="2 3" key="1">
    <citation type="submission" date="2024-06" db="EMBL/GenBank/DDBJ databases">
        <title>Sorghum-associated microbial communities from plants grown in Nebraska, USA.</title>
        <authorList>
            <person name="Schachtman D."/>
        </authorList>
    </citation>
    <scope>NUCLEOTIDE SEQUENCE [LARGE SCALE GENOMIC DNA]</scope>
    <source>
        <strain evidence="2 3">2814</strain>
    </source>
</reference>
<keyword evidence="2" id="KW-0687">Ribonucleoprotein</keyword>
<comment type="caution">
    <text evidence="2">The sequence shown here is derived from an EMBL/GenBank/DDBJ whole genome shotgun (WGS) entry which is preliminary data.</text>
</comment>
<dbReference type="EMBL" id="JBEPTF010000001">
    <property type="protein sequence ID" value="MET4682788.1"/>
    <property type="molecule type" value="Genomic_DNA"/>
</dbReference>
<feature type="region of interest" description="Disordered" evidence="1">
    <location>
        <begin position="92"/>
        <end position="166"/>
    </location>
</feature>
<organism evidence="2 3">
    <name type="scientific">Brevundimonas faecalis</name>
    <dbReference type="NCBI Taxonomy" id="947378"/>
    <lineage>
        <taxon>Bacteria</taxon>
        <taxon>Pseudomonadati</taxon>
        <taxon>Pseudomonadota</taxon>
        <taxon>Alphaproteobacteria</taxon>
        <taxon>Caulobacterales</taxon>
        <taxon>Caulobacteraceae</taxon>
        <taxon>Brevundimonas</taxon>
    </lineage>
</organism>
<dbReference type="GO" id="GO:0005840">
    <property type="term" value="C:ribosome"/>
    <property type="evidence" value="ECO:0007669"/>
    <property type="project" value="UniProtKB-KW"/>
</dbReference>
<evidence type="ECO:0000313" key="2">
    <source>
        <dbReference type="EMBL" id="MET4682788.1"/>
    </source>
</evidence>
<keyword evidence="3" id="KW-1185">Reference proteome</keyword>
<gene>
    <name evidence="2" type="ORF">ABIE19_000697</name>
</gene>
<feature type="compositionally biased region" description="Low complexity" evidence="1">
    <location>
        <begin position="93"/>
        <end position="110"/>
    </location>
</feature>
<accession>A0ABV2R902</accession>
<evidence type="ECO:0000313" key="3">
    <source>
        <dbReference type="Proteomes" id="UP001549313"/>
    </source>
</evidence>
<name>A0ABV2R902_9CAUL</name>
<feature type="compositionally biased region" description="Basic and acidic residues" evidence="1">
    <location>
        <begin position="118"/>
        <end position="150"/>
    </location>
</feature>
<protein>
    <submittedName>
        <fullName evidence="2">Ribosomal protein L13E</fullName>
    </submittedName>
</protein>